<sequence length="174" mass="19483">MTANALNPRPNADAEAVLALLASAEAHIRADRLDEASAQYRLLLEESALDQLPAARIEVFANYGALLLHEARLTEDEAELRRTLDQAIDMLTRARAGRRRDEFNRNSVISDTNLALAYFQRHVATGNHADLMSAHLALDGAEAVIPADDRDLHDWVRSIRDLLVDQADRRRNPR</sequence>
<evidence type="ECO:0000313" key="2">
    <source>
        <dbReference type="Proteomes" id="UP000602124"/>
    </source>
</evidence>
<comment type="caution">
    <text evidence="1">The sequence shown here is derived from an EMBL/GenBank/DDBJ whole genome shotgun (WGS) entry which is preliminary data.</text>
</comment>
<dbReference type="RefSeq" id="WP_198874685.1">
    <property type="nucleotide sequence ID" value="NZ_JAEKMH010000001.1"/>
</dbReference>
<organism evidence="1 2">
    <name type="scientific">Devosia sediminis</name>
    <dbReference type="NCBI Taxonomy" id="2798801"/>
    <lineage>
        <taxon>Bacteria</taxon>
        <taxon>Pseudomonadati</taxon>
        <taxon>Pseudomonadota</taxon>
        <taxon>Alphaproteobacteria</taxon>
        <taxon>Hyphomicrobiales</taxon>
        <taxon>Devosiaceae</taxon>
        <taxon>Devosia</taxon>
    </lineage>
</organism>
<protein>
    <submittedName>
        <fullName evidence="1">Uncharacterized protein</fullName>
    </submittedName>
</protein>
<evidence type="ECO:0000313" key="1">
    <source>
        <dbReference type="EMBL" id="MBJ3783448.1"/>
    </source>
</evidence>
<dbReference type="Proteomes" id="UP000602124">
    <property type="component" value="Unassembled WGS sequence"/>
</dbReference>
<dbReference type="AlphaFoldDB" id="A0A934IVC0"/>
<dbReference type="EMBL" id="JAEKMH010000001">
    <property type="protein sequence ID" value="MBJ3783448.1"/>
    <property type="molecule type" value="Genomic_DNA"/>
</dbReference>
<keyword evidence="2" id="KW-1185">Reference proteome</keyword>
<accession>A0A934IVC0</accession>
<proteinExistence type="predicted"/>
<gene>
    <name evidence="1" type="ORF">JEQ47_01835</name>
</gene>
<name>A0A934IVC0_9HYPH</name>
<reference evidence="1" key="1">
    <citation type="submission" date="2020-12" db="EMBL/GenBank/DDBJ databases">
        <title>Devosia sp. MSA67 isolated from Mo River.</title>
        <authorList>
            <person name="Ma F."/>
            <person name="Zi Z."/>
        </authorList>
    </citation>
    <scope>NUCLEOTIDE SEQUENCE</scope>
    <source>
        <strain evidence="1">MSA67</strain>
    </source>
</reference>